<feature type="domain" description="AB hydrolase-1" evidence="1">
    <location>
        <begin position="34"/>
        <end position="272"/>
    </location>
</feature>
<sequence>MTSADVVEAHRAAGRQFRAAGVQGFVREAGSGETVLCMHGVPASCFLYRKVLDELEGRGLRGVAFDLPGLGLAARLEDFDYTWTGLGAYCAAAVDALAIDRFHLVVHDIGGPVGFELARIMPERIRSLTILNTIIDVADFKRPWSMEPFARRGVGELYLRALSKPAFRLLMTLQGVDDRSTVANDDLDAYVDLLKHRDGGRAFLKIMRGFERTNLKQEQYRAVVASDAYPVQVIWGDRDPALKLAVHGEIARRAAGLEMVHRLPAKHFLQEDQAPAVAELIARFVTAEGALADERSAQAAPPPRGE</sequence>
<dbReference type="Pfam" id="PF00561">
    <property type="entry name" value="Abhydrolase_1"/>
    <property type="match status" value="1"/>
</dbReference>
<dbReference type="PANTHER" id="PTHR43798:SF24">
    <property type="entry name" value="CIS-3-ALKYL-4-ALKYLOXETAN-2-ONE DECARBOXYLASE"/>
    <property type="match status" value="1"/>
</dbReference>
<dbReference type="Gene3D" id="3.40.50.1820">
    <property type="entry name" value="alpha/beta hydrolase"/>
    <property type="match status" value="1"/>
</dbReference>
<dbReference type="InterPro" id="IPR000073">
    <property type="entry name" value="AB_hydrolase_1"/>
</dbReference>
<dbReference type="EMBL" id="CP098502">
    <property type="protein sequence ID" value="UTI64343.1"/>
    <property type="molecule type" value="Genomic_DNA"/>
</dbReference>
<dbReference type="GO" id="GO:0016787">
    <property type="term" value="F:hydrolase activity"/>
    <property type="evidence" value="ECO:0007669"/>
    <property type="project" value="UniProtKB-KW"/>
</dbReference>
<evidence type="ECO:0000313" key="2">
    <source>
        <dbReference type="EMBL" id="UTI64343.1"/>
    </source>
</evidence>
<name>A0ABY5DQP0_9ACTN</name>
<organism evidence="2 3">
    <name type="scientific">Paraconexibacter antarcticus</name>
    <dbReference type="NCBI Taxonomy" id="2949664"/>
    <lineage>
        <taxon>Bacteria</taxon>
        <taxon>Bacillati</taxon>
        <taxon>Actinomycetota</taxon>
        <taxon>Thermoleophilia</taxon>
        <taxon>Solirubrobacterales</taxon>
        <taxon>Paraconexibacteraceae</taxon>
        <taxon>Paraconexibacter</taxon>
    </lineage>
</organism>
<dbReference type="InterPro" id="IPR029058">
    <property type="entry name" value="AB_hydrolase_fold"/>
</dbReference>
<dbReference type="PRINTS" id="PR00111">
    <property type="entry name" value="ABHYDROLASE"/>
</dbReference>
<evidence type="ECO:0000259" key="1">
    <source>
        <dbReference type="Pfam" id="PF00561"/>
    </source>
</evidence>
<keyword evidence="3" id="KW-1185">Reference proteome</keyword>
<gene>
    <name evidence="2" type="ORF">NBH00_23765</name>
</gene>
<accession>A0ABY5DQP0</accession>
<protein>
    <submittedName>
        <fullName evidence="2">Alpha/beta fold hydrolase</fullName>
    </submittedName>
</protein>
<dbReference type="InterPro" id="IPR000639">
    <property type="entry name" value="Epox_hydrolase-like"/>
</dbReference>
<dbReference type="Proteomes" id="UP001056035">
    <property type="component" value="Chromosome"/>
</dbReference>
<dbReference type="InterPro" id="IPR050266">
    <property type="entry name" value="AB_hydrolase_sf"/>
</dbReference>
<dbReference type="PRINTS" id="PR00412">
    <property type="entry name" value="EPOXHYDRLASE"/>
</dbReference>
<proteinExistence type="predicted"/>
<dbReference type="RefSeq" id="WP_254571049.1">
    <property type="nucleotide sequence ID" value="NZ_CP098502.1"/>
</dbReference>
<dbReference type="PANTHER" id="PTHR43798">
    <property type="entry name" value="MONOACYLGLYCEROL LIPASE"/>
    <property type="match status" value="1"/>
</dbReference>
<dbReference type="SUPFAM" id="SSF53474">
    <property type="entry name" value="alpha/beta-Hydrolases"/>
    <property type="match status" value="1"/>
</dbReference>
<keyword evidence="2" id="KW-0378">Hydrolase</keyword>
<evidence type="ECO:0000313" key="3">
    <source>
        <dbReference type="Proteomes" id="UP001056035"/>
    </source>
</evidence>
<reference evidence="2 3" key="1">
    <citation type="submission" date="2022-06" db="EMBL/GenBank/DDBJ databases">
        <title>Paraconexibacter antarcticus.</title>
        <authorList>
            <person name="Kim C.S."/>
        </authorList>
    </citation>
    <scope>NUCLEOTIDE SEQUENCE [LARGE SCALE GENOMIC DNA]</scope>
    <source>
        <strain evidence="2 3">02-257</strain>
    </source>
</reference>